<comment type="caution">
    <text evidence="3">The sequence shown here is derived from an EMBL/GenBank/DDBJ whole genome shotgun (WGS) entry which is preliminary data.</text>
</comment>
<accession>A0A9W8S928</accession>
<dbReference type="EMBL" id="JAOQAZ010000005">
    <property type="protein sequence ID" value="KAJ4266297.1"/>
    <property type="molecule type" value="Genomic_DNA"/>
</dbReference>
<keyword evidence="2" id="KW-1133">Transmembrane helix</keyword>
<dbReference type="Proteomes" id="UP001152049">
    <property type="component" value="Unassembled WGS sequence"/>
</dbReference>
<feature type="transmembrane region" description="Helical" evidence="2">
    <location>
        <begin position="246"/>
        <end position="271"/>
    </location>
</feature>
<protein>
    <submittedName>
        <fullName evidence="3">Uncharacterized protein</fullName>
    </submittedName>
</protein>
<evidence type="ECO:0000313" key="3">
    <source>
        <dbReference type="EMBL" id="KAJ4266297.1"/>
    </source>
</evidence>
<evidence type="ECO:0000256" key="2">
    <source>
        <dbReference type="SAM" id="Phobius"/>
    </source>
</evidence>
<proteinExistence type="predicted"/>
<keyword evidence="4" id="KW-1185">Reference proteome</keyword>
<reference evidence="3" key="1">
    <citation type="submission" date="2022-09" db="EMBL/GenBank/DDBJ databases">
        <title>Fusarium specimens isolated from Avocado Roots.</title>
        <authorList>
            <person name="Stajich J."/>
            <person name="Roper C."/>
            <person name="Heimlech-Rivalta G."/>
        </authorList>
    </citation>
    <scope>NUCLEOTIDE SEQUENCE</scope>
    <source>
        <strain evidence="3">CF00136</strain>
    </source>
</reference>
<gene>
    <name evidence="3" type="ORF">NW762_004281</name>
</gene>
<sequence length="277" mass="29638">MGLLGKLGHSQPSSIPDEPPPSYDESQSKYQNPPLPGAAAEASSSSSQPPPPPAGPSQSPSIPRQFPPAFNLYHQGWPNNCYTLGEHQTHPLYLYSVHTGLSDVPPVLLHSGPDETYPPLASARFLFMNPAFDVELPPVPGTQAPLARESVQPVSSHGGLGTGYAFSIETGPNGNGPREIFEWRRSRGDAIATLGGHYYGWKLVRLGGGNSTVAPGGFRDSQGHEVVAAWAMGSGRSLTKAAHFRFMGSGLTGVLGERWAIMVVISALALFHRERRR</sequence>
<evidence type="ECO:0000256" key="1">
    <source>
        <dbReference type="SAM" id="MobiDB-lite"/>
    </source>
</evidence>
<keyword evidence="2" id="KW-0812">Transmembrane</keyword>
<evidence type="ECO:0000313" key="4">
    <source>
        <dbReference type="Proteomes" id="UP001152049"/>
    </source>
</evidence>
<dbReference type="AlphaFoldDB" id="A0A9W8S928"/>
<feature type="region of interest" description="Disordered" evidence="1">
    <location>
        <begin position="1"/>
        <end position="67"/>
    </location>
</feature>
<organism evidence="3 4">
    <name type="scientific">Fusarium torreyae</name>
    <dbReference type="NCBI Taxonomy" id="1237075"/>
    <lineage>
        <taxon>Eukaryota</taxon>
        <taxon>Fungi</taxon>
        <taxon>Dikarya</taxon>
        <taxon>Ascomycota</taxon>
        <taxon>Pezizomycotina</taxon>
        <taxon>Sordariomycetes</taxon>
        <taxon>Hypocreomycetidae</taxon>
        <taxon>Hypocreales</taxon>
        <taxon>Nectriaceae</taxon>
        <taxon>Fusarium</taxon>
    </lineage>
</organism>
<name>A0A9W8S928_9HYPO</name>
<dbReference type="OrthoDB" id="3431997at2759"/>
<keyword evidence="2" id="KW-0472">Membrane</keyword>
<feature type="compositionally biased region" description="Low complexity" evidence="1">
    <location>
        <begin position="37"/>
        <end position="47"/>
    </location>
</feature>